<sequence length="98" mass="11401">MSLSIERVLSEIEQLTLVEQMQVLEHLVKQMKQSVEAVAVTQKPKYKVTNFYGIAPNLLEGMDAQEWVNQLRDEWEEREVWAEVTGCFTGSNCYCCWL</sequence>
<dbReference type="RefSeq" id="WP_190560711.1">
    <property type="nucleotide sequence ID" value="NZ_JACJQU010000006.1"/>
</dbReference>
<reference evidence="2" key="1">
    <citation type="journal article" date="2020" name="ISME J.">
        <title>Comparative genomics reveals insights into cyanobacterial evolution and habitat adaptation.</title>
        <authorList>
            <person name="Chen M.Y."/>
            <person name="Teng W.K."/>
            <person name="Zhao L."/>
            <person name="Hu C.X."/>
            <person name="Zhou Y.K."/>
            <person name="Han B.P."/>
            <person name="Song L.R."/>
            <person name="Shu W.S."/>
        </authorList>
    </citation>
    <scope>NUCLEOTIDE SEQUENCE [LARGE SCALE GENOMIC DNA]</scope>
    <source>
        <strain evidence="2">FACHB-251</strain>
    </source>
</reference>
<proteinExistence type="predicted"/>
<protein>
    <submittedName>
        <fullName evidence="1">Uncharacterized protein</fullName>
    </submittedName>
</protein>
<dbReference type="EMBL" id="JACJQU010000006">
    <property type="protein sequence ID" value="MBD2294385.1"/>
    <property type="molecule type" value="Genomic_DNA"/>
</dbReference>
<gene>
    <name evidence="1" type="ORF">H6G06_13045</name>
</gene>
<keyword evidence="2" id="KW-1185">Reference proteome</keyword>
<evidence type="ECO:0000313" key="2">
    <source>
        <dbReference type="Proteomes" id="UP000662185"/>
    </source>
</evidence>
<dbReference type="AlphaFoldDB" id="A0A926WHX0"/>
<evidence type="ECO:0000313" key="1">
    <source>
        <dbReference type="EMBL" id="MBD2294385.1"/>
    </source>
</evidence>
<name>A0A926WHX0_9NOST</name>
<organism evidence="1 2">
    <name type="scientific">Anabaena sphaerica FACHB-251</name>
    <dbReference type="NCBI Taxonomy" id="2692883"/>
    <lineage>
        <taxon>Bacteria</taxon>
        <taxon>Bacillati</taxon>
        <taxon>Cyanobacteriota</taxon>
        <taxon>Cyanophyceae</taxon>
        <taxon>Nostocales</taxon>
        <taxon>Nostocaceae</taxon>
        <taxon>Anabaena</taxon>
    </lineage>
</organism>
<comment type="caution">
    <text evidence="1">The sequence shown here is derived from an EMBL/GenBank/DDBJ whole genome shotgun (WGS) entry which is preliminary data.</text>
</comment>
<accession>A0A926WHX0</accession>
<dbReference type="Proteomes" id="UP000662185">
    <property type="component" value="Unassembled WGS sequence"/>
</dbReference>